<dbReference type="Proteomes" id="UP000664620">
    <property type="component" value="Unassembled WGS sequence"/>
</dbReference>
<comment type="caution">
    <text evidence="1">The sequence shown here is derived from an EMBL/GenBank/DDBJ whole genome shotgun (WGS) entry which is preliminary data.</text>
</comment>
<accession>A0A939SSK1</accession>
<dbReference type="AlphaFoldDB" id="A0A939SSK1"/>
<gene>
    <name evidence="1" type="ORF">J4734_18865</name>
</gene>
<evidence type="ECO:0000313" key="1">
    <source>
        <dbReference type="EMBL" id="MBO2029439.1"/>
    </source>
</evidence>
<organism evidence="1 2">
    <name type="scientific">Klebsiella pneumoniae</name>
    <dbReference type="NCBI Taxonomy" id="573"/>
    <lineage>
        <taxon>Bacteria</taxon>
        <taxon>Pseudomonadati</taxon>
        <taxon>Pseudomonadota</taxon>
        <taxon>Gammaproteobacteria</taxon>
        <taxon>Enterobacterales</taxon>
        <taxon>Enterobacteriaceae</taxon>
        <taxon>Klebsiella/Raoultella group</taxon>
        <taxon>Klebsiella</taxon>
        <taxon>Klebsiella pneumoniae complex</taxon>
    </lineage>
</organism>
<sequence length="66" mass="7655">MKKVTFTTTQDKIINFCDQFKIDPNVFVPWEEILIKVEKIDGDKHGTALFIGAWTRFVIIKPMQGI</sequence>
<name>A0A939SSK1_KLEPN</name>
<dbReference type="EMBL" id="JAGETO010000080">
    <property type="protein sequence ID" value="MBO2029439.1"/>
    <property type="molecule type" value="Genomic_DNA"/>
</dbReference>
<protein>
    <submittedName>
        <fullName evidence="1">Uncharacterized protein</fullName>
    </submittedName>
</protein>
<evidence type="ECO:0000313" key="2">
    <source>
        <dbReference type="Proteomes" id="UP000664620"/>
    </source>
</evidence>
<proteinExistence type="predicted"/>
<reference evidence="1" key="1">
    <citation type="submission" date="2021-03" db="EMBL/GenBank/DDBJ databases">
        <title>Molecular epidemiology and mechanisms of colistin and carbapenem resistance in Enterobacteriaceae from clinical isolates, the environment and porcine samples in Pretoria, South Africa.</title>
        <authorList>
            <person name="Bogoshi D."/>
            <person name="Mbelle N.M."/>
            <person name="Naidoo V."/>
            <person name="Osei Sekyere J."/>
        </authorList>
    </citation>
    <scope>NUCLEOTIDE SEQUENCE</scope>
    <source>
        <strain evidence="1">C034</strain>
    </source>
</reference>